<keyword evidence="5" id="KW-0653">Protein transport</keyword>
<proteinExistence type="inferred from homology"/>
<evidence type="ECO:0000259" key="10">
    <source>
        <dbReference type="Pfam" id="PF10568"/>
    </source>
</evidence>
<dbReference type="GO" id="GO:0007005">
    <property type="term" value="P:mitochondrion organization"/>
    <property type="evidence" value="ECO:0007669"/>
    <property type="project" value="TreeGrafter"/>
</dbReference>
<dbReference type="Proteomes" id="UP000383932">
    <property type="component" value="Unassembled WGS sequence"/>
</dbReference>
<dbReference type="Pfam" id="PF10568">
    <property type="entry name" value="Tom37"/>
    <property type="match status" value="1"/>
</dbReference>
<dbReference type="InterPro" id="IPR036282">
    <property type="entry name" value="Glutathione-S-Trfase_C_sf"/>
</dbReference>
<name>A0A5N5QXQ0_9AGAM</name>
<evidence type="ECO:0000259" key="11">
    <source>
        <dbReference type="Pfam" id="PF17171"/>
    </source>
</evidence>
<evidence type="ECO:0000256" key="1">
    <source>
        <dbReference type="ARBA" id="ARBA00004294"/>
    </source>
</evidence>
<dbReference type="GO" id="GO:0001401">
    <property type="term" value="C:SAM complex"/>
    <property type="evidence" value="ECO:0007669"/>
    <property type="project" value="InterPro"/>
</dbReference>
<dbReference type="SUPFAM" id="SSF47616">
    <property type="entry name" value="GST C-terminal domain-like"/>
    <property type="match status" value="1"/>
</dbReference>
<dbReference type="InterPro" id="IPR033468">
    <property type="entry name" value="Metaxin_GST"/>
</dbReference>
<keyword evidence="9" id="KW-1133">Transmembrane helix</keyword>
<feature type="domain" description="Metaxin glutathione S-transferase" evidence="11">
    <location>
        <begin position="207"/>
        <end position="271"/>
    </location>
</feature>
<keyword evidence="7 9" id="KW-0472">Membrane</keyword>
<dbReference type="InterPro" id="IPR019564">
    <property type="entry name" value="Sam37/metaxin_N"/>
</dbReference>
<dbReference type="InterPro" id="IPR050931">
    <property type="entry name" value="Mito_Protein_Transport_Metaxin"/>
</dbReference>
<evidence type="ECO:0000256" key="2">
    <source>
        <dbReference type="ARBA" id="ARBA00009170"/>
    </source>
</evidence>
<sequence length="373" mass="41916">MTEPNPPELVLHIWPPQWGLPSLDPQCIAAVIYMQLAFPGQYSVVECLTPTYPGQLPFLTHELQEVSPLPSIISYLEALARVETQSSEVSIDTKLKLFESPRAVAWKAYITSQLGDILSHQLYVEHYWAFTRGSLAKLMPFPHKFYVPGRLRKIHRPRLEAIRIWDPHFTEKPETPKPTTKTPQRPGIPPVQAFKRAFTREKILDKARTAFDLLKNLLGERDFIYGDSPTTVDIMLASYILPLLHIPFPNATISSELRESYGTLVAHAERILECAQVHAPASVFVPPSARSSLAAVINGWRMNKNVFAREKEKSKGSAAQKEASLRYGKWLFGLVAGVGSVVYLIVTGIISVQVVDADEEDHTLDVLDIEEEE</sequence>
<dbReference type="GO" id="GO:0015031">
    <property type="term" value="P:protein transport"/>
    <property type="evidence" value="ECO:0007669"/>
    <property type="project" value="UniProtKB-KW"/>
</dbReference>
<dbReference type="EMBL" id="SSOP01000001">
    <property type="protein sequence ID" value="KAB5596505.1"/>
    <property type="molecule type" value="Genomic_DNA"/>
</dbReference>
<keyword evidence="6" id="KW-0496">Mitochondrion</keyword>
<organism evidence="12 13">
    <name type="scientific">Ceratobasidium theobromae</name>
    <dbReference type="NCBI Taxonomy" id="1582974"/>
    <lineage>
        <taxon>Eukaryota</taxon>
        <taxon>Fungi</taxon>
        <taxon>Dikarya</taxon>
        <taxon>Basidiomycota</taxon>
        <taxon>Agaricomycotina</taxon>
        <taxon>Agaricomycetes</taxon>
        <taxon>Cantharellales</taxon>
        <taxon>Ceratobasidiaceae</taxon>
        <taxon>Ceratobasidium</taxon>
    </lineage>
</organism>
<keyword evidence="3" id="KW-0813">Transport</keyword>
<evidence type="ECO:0000313" key="13">
    <source>
        <dbReference type="Proteomes" id="UP000383932"/>
    </source>
</evidence>
<dbReference type="OrthoDB" id="5835136at2759"/>
<dbReference type="Gene3D" id="1.20.1050.10">
    <property type="match status" value="1"/>
</dbReference>
<evidence type="ECO:0000256" key="7">
    <source>
        <dbReference type="ARBA" id="ARBA00023136"/>
    </source>
</evidence>
<feature type="transmembrane region" description="Helical" evidence="9">
    <location>
        <begin position="330"/>
        <end position="355"/>
    </location>
</feature>
<comment type="similarity">
    <text evidence="2">Belongs to the metaxin family.</text>
</comment>
<keyword evidence="4" id="KW-1000">Mitochondrion outer membrane</keyword>
<accession>A0A5N5QXQ0</accession>
<dbReference type="AlphaFoldDB" id="A0A5N5QXQ0"/>
<evidence type="ECO:0000256" key="9">
    <source>
        <dbReference type="SAM" id="Phobius"/>
    </source>
</evidence>
<evidence type="ECO:0000256" key="5">
    <source>
        <dbReference type="ARBA" id="ARBA00022927"/>
    </source>
</evidence>
<protein>
    <submittedName>
        <fullName evidence="12">Tom37 carboxy-terminal domain containing protein</fullName>
    </submittedName>
</protein>
<keyword evidence="9" id="KW-0812">Transmembrane</keyword>
<dbReference type="PANTHER" id="PTHR12289">
    <property type="entry name" value="METAXIN RELATED"/>
    <property type="match status" value="1"/>
</dbReference>
<feature type="domain" description="Mitochondrial outer membrane transport complex Sam37/metaxin N-terminal" evidence="10">
    <location>
        <begin position="27"/>
        <end position="152"/>
    </location>
</feature>
<reference evidence="12 13" key="1">
    <citation type="journal article" date="2019" name="Fungal Biol. Biotechnol.">
        <title>Draft genome sequence of fastidious pathogen Ceratobasidium theobromae, which causes vascular-streak dieback in Theobroma cacao.</title>
        <authorList>
            <person name="Ali S.S."/>
            <person name="Asman A."/>
            <person name="Shao J."/>
            <person name="Firmansyah A.P."/>
            <person name="Susilo A.W."/>
            <person name="Rosmana A."/>
            <person name="McMahon P."/>
            <person name="Junaid M."/>
            <person name="Guest D."/>
            <person name="Kheng T.Y."/>
            <person name="Meinhardt L.W."/>
            <person name="Bailey B.A."/>
        </authorList>
    </citation>
    <scope>NUCLEOTIDE SEQUENCE [LARGE SCALE GENOMIC DNA]</scope>
    <source>
        <strain evidence="12 13">CT2</strain>
    </source>
</reference>
<gene>
    <name evidence="12" type="ORF">CTheo_142</name>
</gene>
<evidence type="ECO:0000256" key="6">
    <source>
        <dbReference type="ARBA" id="ARBA00023128"/>
    </source>
</evidence>
<comment type="caution">
    <text evidence="12">The sequence shown here is derived from an EMBL/GenBank/DDBJ whole genome shotgun (WGS) entry which is preliminary data.</text>
</comment>
<comment type="subcellular location">
    <subcellularLocation>
        <location evidence="1">Mitochondrion outer membrane</location>
    </subcellularLocation>
</comment>
<feature type="region of interest" description="Disordered" evidence="8">
    <location>
        <begin position="170"/>
        <end position="190"/>
    </location>
</feature>
<evidence type="ECO:0000256" key="8">
    <source>
        <dbReference type="SAM" id="MobiDB-lite"/>
    </source>
</evidence>
<dbReference type="Pfam" id="PF17171">
    <property type="entry name" value="GST_C_6"/>
    <property type="match status" value="1"/>
</dbReference>
<evidence type="ECO:0000256" key="4">
    <source>
        <dbReference type="ARBA" id="ARBA00022787"/>
    </source>
</evidence>
<evidence type="ECO:0000313" key="12">
    <source>
        <dbReference type="EMBL" id="KAB5596505.1"/>
    </source>
</evidence>
<evidence type="ECO:0000256" key="3">
    <source>
        <dbReference type="ARBA" id="ARBA00022448"/>
    </source>
</evidence>
<dbReference type="PANTHER" id="PTHR12289:SF41">
    <property type="entry name" value="FAILED AXON CONNECTIONS-RELATED"/>
    <property type="match status" value="1"/>
</dbReference>
<keyword evidence="13" id="KW-1185">Reference proteome</keyword>